<comment type="caution">
    <text evidence="2">The sequence shown here is derived from an EMBL/GenBank/DDBJ whole genome shotgun (WGS) entry which is preliminary data.</text>
</comment>
<evidence type="ECO:0000313" key="3">
    <source>
        <dbReference type="Proteomes" id="UP001589688"/>
    </source>
</evidence>
<evidence type="ECO:0000313" key="2">
    <source>
        <dbReference type="EMBL" id="MFB9897633.1"/>
    </source>
</evidence>
<feature type="signal peptide" evidence="1">
    <location>
        <begin position="1"/>
        <end position="20"/>
    </location>
</feature>
<dbReference type="RefSeq" id="WP_027952318.1">
    <property type="nucleotide sequence ID" value="NZ_JADU01000016.1"/>
</dbReference>
<keyword evidence="3" id="KW-1185">Reference proteome</keyword>
<keyword evidence="1" id="KW-0732">Signal</keyword>
<proteinExistence type="predicted"/>
<gene>
    <name evidence="2" type="ORF">ACFFK8_07435</name>
</gene>
<sequence length="387" mass="43236">MRKKVSLFALLLGMALMAKAQIADGYYRVQNTKTKRYMALYDNKAKLDKVATDADLKAIRSFHDYNRIVSDPASIIYFKNIKGKGYELAAQGANTTKMLGEYYLQLKPVGKTYMAYGTYSGVSVFLSDEVFDNERKGYTEPYDSMGYMLTSGEAYKYWFVKPVSADDDSNYFGFSPDLQVGSDYYQSFYADFPFSFYSSGMKAYYVDKFSDEKAIAELREVATEVIPGATPIIVKTASGNASDNRILLQRTVSSPLTDNKLTGVYFCSSKDLVASYDQILNHENYVRNDPATMRVLAVEDGVLVLKKSTGKYIPRNSFYLKVKAGSPEVYRLLLPEAYATGISMTTADQRGTSSAVYTVSGQKVSDNGTQHLPHGLYIQNGRKIVVK</sequence>
<reference evidence="2 3" key="1">
    <citation type="submission" date="2024-09" db="EMBL/GenBank/DDBJ databases">
        <authorList>
            <person name="Sun Q."/>
            <person name="Mori K."/>
        </authorList>
    </citation>
    <scope>NUCLEOTIDE SEQUENCE [LARGE SCALE GENOMIC DNA]</scope>
    <source>
        <strain evidence="2 3">ATCC 51272</strain>
    </source>
</reference>
<protein>
    <submittedName>
        <fullName evidence="2">Uncharacterized protein</fullName>
    </submittedName>
</protein>
<feature type="chain" id="PRO_5046909161" evidence="1">
    <location>
        <begin position="21"/>
        <end position="387"/>
    </location>
</feature>
<organism evidence="2 3">
    <name type="scientific">Hallella seregens ATCC 51272</name>
    <dbReference type="NCBI Taxonomy" id="1336250"/>
    <lineage>
        <taxon>Bacteria</taxon>
        <taxon>Pseudomonadati</taxon>
        <taxon>Bacteroidota</taxon>
        <taxon>Bacteroidia</taxon>
        <taxon>Bacteroidales</taxon>
        <taxon>Prevotellaceae</taxon>
        <taxon>Hallella</taxon>
    </lineage>
</organism>
<dbReference type="EMBL" id="JBHLZF010000002">
    <property type="protein sequence ID" value="MFB9897633.1"/>
    <property type="molecule type" value="Genomic_DNA"/>
</dbReference>
<dbReference type="Proteomes" id="UP001589688">
    <property type="component" value="Unassembled WGS sequence"/>
</dbReference>
<accession>A0ABV5ZLS4</accession>
<name>A0ABV5ZLS4_9BACT</name>
<evidence type="ECO:0000256" key="1">
    <source>
        <dbReference type="SAM" id="SignalP"/>
    </source>
</evidence>